<evidence type="ECO:0000256" key="6">
    <source>
        <dbReference type="ARBA" id="ARBA00018339"/>
    </source>
</evidence>
<evidence type="ECO:0000313" key="13">
    <source>
        <dbReference type="EnsemblMetazoa" id="AFAF011769-PA"/>
    </source>
</evidence>
<keyword evidence="8" id="KW-0963">Cytoplasm</keyword>
<reference evidence="13" key="2">
    <citation type="submission" date="2020-05" db="UniProtKB">
        <authorList>
            <consortium name="EnsemblMetazoa"/>
        </authorList>
    </citation>
    <scope>IDENTIFICATION</scope>
    <source>
        <strain evidence="13">FAR1</strain>
    </source>
</reference>
<evidence type="ECO:0000256" key="2">
    <source>
        <dbReference type="ARBA" id="ARBA00004604"/>
    </source>
</evidence>
<proteinExistence type="inferred from homology"/>
<dbReference type="GO" id="GO:0005049">
    <property type="term" value="F:nuclear export signal receptor activity"/>
    <property type="evidence" value="ECO:0007669"/>
    <property type="project" value="InterPro"/>
</dbReference>
<dbReference type="GO" id="GO:0005730">
    <property type="term" value="C:nucleolus"/>
    <property type="evidence" value="ECO:0007669"/>
    <property type="project" value="UniProtKB-SubCell"/>
</dbReference>
<evidence type="ECO:0000256" key="1">
    <source>
        <dbReference type="ARBA" id="ARBA00004496"/>
    </source>
</evidence>
<evidence type="ECO:0000256" key="12">
    <source>
        <dbReference type="SAM" id="Coils"/>
    </source>
</evidence>
<dbReference type="Gene3D" id="1.25.10.10">
    <property type="entry name" value="Leucine-rich Repeat Variant"/>
    <property type="match status" value="1"/>
</dbReference>
<evidence type="ECO:0000256" key="10">
    <source>
        <dbReference type="ARBA" id="ARBA00022927"/>
    </source>
</evidence>
<dbReference type="Proteomes" id="UP000075886">
    <property type="component" value="Unassembled WGS sequence"/>
</dbReference>
<dbReference type="InterPro" id="IPR040016">
    <property type="entry name" value="XPO6"/>
</dbReference>
<protein>
    <recommendedName>
        <fullName evidence="6">Ribosome biogenesis protein NOP53</fullName>
    </recommendedName>
</protein>
<dbReference type="EnsemblMetazoa" id="AFAF011769-RA">
    <property type="protein sequence ID" value="AFAF011769-PA"/>
    <property type="gene ID" value="AFAF011769"/>
</dbReference>
<evidence type="ECO:0000256" key="11">
    <source>
        <dbReference type="ARBA" id="ARBA00023242"/>
    </source>
</evidence>
<dbReference type="GO" id="GO:0005737">
    <property type="term" value="C:cytoplasm"/>
    <property type="evidence" value="ECO:0007669"/>
    <property type="project" value="UniProtKB-SubCell"/>
</dbReference>
<organism evidence="13 14">
    <name type="scientific">Anopheles farauti</name>
    <dbReference type="NCBI Taxonomy" id="69004"/>
    <lineage>
        <taxon>Eukaryota</taxon>
        <taxon>Metazoa</taxon>
        <taxon>Ecdysozoa</taxon>
        <taxon>Arthropoda</taxon>
        <taxon>Hexapoda</taxon>
        <taxon>Insecta</taxon>
        <taxon>Pterygota</taxon>
        <taxon>Neoptera</taxon>
        <taxon>Endopterygota</taxon>
        <taxon>Diptera</taxon>
        <taxon>Nematocera</taxon>
        <taxon>Culicoidea</taxon>
        <taxon>Culicidae</taxon>
        <taxon>Anophelinae</taxon>
        <taxon>Anopheles</taxon>
    </lineage>
</organism>
<evidence type="ECO:0000256" key="5">
    <source>
        <dbReference type="ARBA" id="ARBA00009466"/>
    </source>
</evidence>
<keyword evidence="7" id="KW-0813">Transport</keyword>
<evidence type="ECO:0000256" key="7">
    <source>
        <dbReference type="ARBA" id="ARBA00022448"/>
    </source>
</evidence>
<dbReference type="Pfam" id="PF07767">
    <property type="entry name" value="Nop53"/>
    <property type="match status" value="1"/>
</dbReference>
<dbReference type="VEuPathDB" id="VectorBase:AFAF011769"/>
<comment type="similarity">
    <text evidence="5">Belongs to the exportin family.</text>
</comment>
<comment type="similarity">
    <text evidence="4">Belongs to the NOP53 family.</text>
</comment>
<evidence type="ECO:0000313" key="14">
    <source>
        <dbReference type="Proteomes" id="UP000075886"/>
    </source>
</evidence>
<evidence type="ECO:0000256" key="9">
    <source>
        <dbReference type="ARBA" id="ARBA00022517"/>
    </source>
</evidence>
<reference evidence="14" key="1">
    <citation type="submission" date="2014-01" db="EMBL/GenBank/DDBJ databases">
        <title>The Genome Sequence of Anopheles farauti FAR1 (V2).</title>
        <authorList>
            <consortium name="The Broad Institute Genomics Platform"/>
            <person name="Neafsey D.E."/>
            <person name="Besansky N."/>
            <person name="Howell P."/>
            <person name="Walton C."/>
            <person name="Young S.K."/>
            <person name="Zeng Q."/>
            <person name="Gargeya S."/>
            <person name="Fitzgerald M."/>
            <person name="Haas B."/>
            <person name="Abouelleil A."/>
            <person name="Allen A.W."/>
            <person name="Alvarado L."/>
            <person name="Arachchi H.M."/>
            <person name="Berlin A.M."/>
            <person name="Chapman S.B."/>
            <person name="Gainer-Dewar J."/>
            <person name="Goldberg J."/>
            <person name="Griggs A."/>
            <person name="Gujja S."/>
            <person name="Hansen M."/>
            <person name="Howarth C."/>
            <person name="Imamovic A."/>
            <person name="Ireland A."/>
            <person name="Larimer J."/>
            <person name="McCowan C."/>
            <person name="Murphy C."/>
            <person name="Pearson M."/>
            <person name="Poon T.W."/>
            <person name="Priest M."/>
            <person name="Roberts A."/>
            <person name="Saif S."/>
            <person name="Shea T."/>
            <person name="Sisk P."/>
            <person name="Sykes S."/>
            <person name="Wortman J."/>
            <person name="Nusbaum C."/>
            <person name="Birren B."/>
        </authorList>
    </citation>
    <scope>NUCLEOTIDE SEQUENCE [LARGE SCALE GENOMIC DNA]</scope>
    <source>
        <strain evidence="14">FAR1</strain>
    </source>
</reference>
<evidence type="ECO:0000256" key="4">
    <source>
        <dbReference type="ARBA" id="ARBA00008838"/>
    </source>
</evidence>
<dbReference type="InterPro" id="IPR011687">
    <property type="entry name" value="Nop53/GLTSCR2"/>
</dbReference>
<dbReference type="InterPro" id="IPR016024">
    <property type="entry name" value="ARM-type_fold"/>
</dbReference>
<name>A0A182QJX8_9DIPT</name>
<dbReference type="GO" id="GO:0042254">
    <property type="term" value="P:ribosome biogenesis"/>
    <property type="evidence" value="ECO:0007669"/>
    <property type="project" value="UniProtKB-KW"/>
</dbReference>
<dbReference type="GO" id="GO:0005654">
    <property type="term" value="C:nucleoplasm"/>
    <property type="evidence" value="ECO:0007669"/>
    <property type="project" value="UniProtKB-SubCell"/>
</dbReference>
<dbReference type="EMBL" id="AXCN02002230">
    <property type="status" value="NOT_ANNOTATED_CDS"/>
    <property type="molecule type" value="Genomic_DNA"/>
</dbReference>
<keyword evidence="12" id="KW-0175">Coiled coil</keyword>
<dbReference type="GO" id="GO:0006611">
    <property type="term" value="P:protein export from nucleus"/>
    <property type="evidence" value="ECO:0007669"/>
    <property type="project" value="InterPro"/>
</dbReference>
<dbReference type="SUPFAM" id="SSF48371">
    <property type="entry name" value="ARM repeat"/>
    <property type="match status" value="1"/>
</dbReference>
<keyword evidence="9" id="KW-0690">Ribosome biogenesis</keyword>
<dbReference type="PANTHER" id="PTHR21452:SF4">
    <property type="entry name" value="EXPORTIN-6"/>
    <property type="match status" value="1"/>
</dbReference>
<comment type="subcellular location">
    <subcellularLocation>
        <location evidence="1">Cytoplasm</location>
    </subcellularLocation>
    <subcellularLocation>
        <location evidence="2">Nucleus</location>
        <location evidence="2">Nucleolus</location>
    </subcellularLocation>
    <subcellularLocation>
        <location evidence="3">Nucleus</location>
        <location evidence="3">Nucleoplasm</location>
    </subcellularLocation>
</comment>
<sequence length="1434" mass="164635">MSKKHVSRKLKSSWRKHIDITDVEQFLEDQRQDERAGDRSIPAKADVELYSVEKQPTRPKATLREIRRHKFEALPRSLLPLVNTSNVPDPIVQRNVKKNRNTLPPVAQPLVRIHKKAPRSNISKSTAEDIWARDPVPETLSSEWIGKDLVHHTLRNTGKPLVVNLPERMDSKERYVPLKKKLPHSGSSYNPAIDDYLNLKAKVVKQEMVVIKKEDFLDRNVTQKFVQKRKKPVSKTKLRQRVQKYVEEKQIQQELNKLLEIENVDEINKELEKQEKTLERVKRARIRRKKALRNKIDLPYDFVEPTQLSGSLRTLQPLNNLVATGVVKARKISIIKKTRAKAMRKERPIQKTRYTRKSHKVSLSEHAQATFSDVEHLLLRLYHVGTSNDEKAAVERQLEEYRRTTFNWRISIMHLETINNHYLWFFMASTVERVINYDWSSLSDQEHLQIRQMLVHLYSNLAVTAPSLQRNKIAAMITNIAQRQPAQFGEFVQYVQSMLLQKFILGIGLIGAINDNVLEKRGEMGLLQRTFVEKAKEHAHALLSSVNDYCALFVMIQQGKIPEYMPGGINNASCQQNVTAMMDVLQQCFSWMRLIDVDASIISNIAYLARGWETNRDGALGALTALSELLYRNESLIAEAGRHLAVAVHDILNYARQKEFDELFHDKVCEFIRQYIKRGWPYGNPTVDITIDLVLENLLHYTNDATNAHTLMERFHVWTYVCGLHYGDIDDANTNETVWPGLVTPYARDLIRQLLRSLFFRTYRDLAQLDNNDMDENGVSERGRFVSMCIDLIMRLLDVFPDEMNEQTIQWLMGDKESPYRQGFDTFFELVDQPLQVCQMIDPLETLPDYLTGAKMLMRLCSSRFGRSANINSAVYQVITGQLQLFVRLCSGETRPAHLCTMLKEAHQLDLSPLFAQLLSDLKQYMLLGPPREVRAGSGAARSLTTAISDEAKSSVLTFLPLFLVNDGNLCWREEWKPCADAAVDLLHFYVLNNLVESTITNTSELVFQILLRTGIVEQKLHHLDPSTAGQVQSLLCLCLLDLADGFERSQECPSIGQYLSFLASTVLKFADQSNWARLTPIEQGNRIVQQTRELVQFTTLLKCVPSTGYGGAKRIAMFTHLYPIVSEILGRSRQFLLITTWAAADPVSCGFINALLEFCYTVVNVLHSQLDVRVMQNVLELLHEVFTAEQTQGVHRLRTATTMLRTLRQLVQQPHNRTIMPNIIRVALQELLPAVGSDEMYRIAMSATEANRTNEDVDRYEDAALELFHLLHDLLHFHWKYFVDTNPLTRLEPVARTVVQPEAFTMIMNAYENILKTNNGYPAIVKQVLQSIEMLGTRRMLFLLPLFSKYMLEGFLLSLLILATSNQGAIHQEQIIKLLHEMTRVEPARLNVALCDRGIQCDIQILQLLQRANDFPSFKMVLNEILNNARIQA</sequence>
<dbReference type="PANTHER" id="PTHR21452">
    <property type="entry name" value="EXPORTIN-6"/>
    <property type="match status" value="1"/>
</dbReference>
<keyword evidence="10" id="KW-0653">Protein transport</keyword>
<feature type="coiled-coil region" evidence="12">
    <location>
        <begin position="235"/>
        <end position="284"/>
    </location>
</feature>
<dbReference type="STRING" id="69004.A0A182QJX8"/>
<accession>A0A182QJX8</accession>
<keyword evidence="11" id="KW-0539">Nucleus</keyword>
<evidence type="ECO:0000256" key="8">
    <source>
        <dbReference type="ARBA" id="ARBA00022490"/>
    </source>
</evidence>
<dbReference type="InterPro" id="IPR011989">
    <property type="entry name" value="ARM-like"/>
</dbReference>
<keyword evidence="14" id="KW-1185">Reference proteome</keyword>
<evidence type="ECO:0000256" key="3">
    <source>
        <dbReference type="ARBA" id="ARBA00004642"/>
    </source>
</evidence>